<dbReference type="InterPro" id="IPR039420">
    <property type="entry name" value="WalR-like"/>
</dbReference>
<dbReference type="PROSITE" id="PS50110">
    <property type="entry name" value="RESPONSE_REGULATORY"/>
    <property type="match status" value="1"/>
</dbReference>
<dbReference type="AlphaFoldDB" id="A0A1H3VFS9"/>
<dbReference type="PRINTS" id="PR00038">
    <property type="entry name" value="HTHLUXR"/>
</dbReference>
<feature type="domain" description="Response regulatory" evidence="7">
    <location>
        <begin position="6"/>
        <end position="124"/>
    </location>
</feature>
<feature type="domain" description="HTH luxR-type" evidence="6">
    <location>
        <begin position="154"/>
        <end position="219"/>
    </location>
</feature>
<dbReference type="InterPro" id="IPR001789">
    <property type="entry name" value="Sig_transdc_resp-reg_receiver"/>
</dbReference>
<evidence type="ECO:0000256" key="1">
    <source>
        <dbReference type="ARBA" id="ARBA00022553"/>
    </source>
</evidence>
<dbReference type="SUPFAM" id="SSF52172">
    <property type="entry name" value="CheY-like"/>
    <property type="match status" value="1"/>
</dbReference>
<dbReference type="InterPro" id="IPR000792">
    <property type="entry name" value="Tscrpt_reg_LuxR_C"/>
</dbReference>
<dbReference type="OrthoDB" id="9808843at2"/>
<dbReference type="EMBL" id="FNQV01000001">
    <property type="protein sequence ID" value="SDZ73645.1"/>
    <property type="molecule type" value="Genomic_DNA"/>
</dbReference>
<keyword evidence="3 8" id="KW-0238">DNA-binding</keyword>
<dbReference type="CDD" id="cd17535">
    <property type="entry name" value="REC_NarL-like"/>
    <property type="match status" value="1"/>
</dbReference>
<dbReference type="RefSeq" id="WP_092560797.1">
    <property type="nucleotide sequence ID" value="NZ_FNQV01000001.1"/>
</dbReference>
<accession>A0A1H3VFS9</accession>
<evidence type="ECO:0000313" key="9">
    <source>
        <dbReference type="Proteomes" id="UP000199288"/>
    </source>
</evidence>
<keyword evidence="9" id="KW-1185">Reference proteome</keyword>
<evidence type="ECO:0000256" key="5">
    <source>
        <dbReference type="PROSITE-ProRule" id="PRU00169"/>
    </source>
</evidence>
<dbReference type="GO" id="GO:0006355">
    <property type="term" value="P:regulation of DNA-templated transcription"/>
    <property type="evidence" value="ECO:0007669"/>
    <property type="project" value="InterPro"/>
</dbReference>
<dbReference type="PROSITE" id="PS50043">
    <property type="entry name" value="HTH_LUXR_2"/>
    <property type="match status" value="1"/>
</dbReference>
<keyword evidence="4" id="KW-0804">Transcription</keyword>
<evidence type="ECO:0000256" key="3">
    <source>
        <dbReference type="ARBA" id="ARBA00023125"/>
    </source>
</evidence>
<dbReference type="Proteomes" id="UP000199288">
    <property type="component" value="Unassembled WGS sequence"/>
</dbReference>
<dbReference type="Pfam" id="PF00072">
    <property type="entry name" value="Response_reg"/>
    <property type="match status" value="1"/>
</dbReference>
<organism evidence="8 9">
    <name type="scientific">Bowdeniella nasicola</name>
    <dbReference type="NCBI Taxonomy" id="208480"/>
    <lineage>
        <taxon>Bacteria</taxon>
        <taxon>Bacillati</taxon>
        <taxon>Actinomycetota</taxon>
        <taxon>Actinomycetes</taxon>
        <taxon>Actinomycetales</taxon>
        <taxon>Actinomycetaceae</taxon>
        <taxon>Bowdeniella</taxon>
    </lineage>
</organism>
<dbReference type="PANTHER" id="PTHR43214">
    <property type="entry name" value="TWO-COMPONENT RESPONSE REGULATOR"/>
    <property type="match status" value="1"/>
</dbReference>
<dbReference type="InterPro" id="IPR011006">
    <property type="entry name" value="CheY-like_superfamily"/>
</dbReference>
<dbReference type="GO" id="GO:0000160">
    <property type="term" value="P:phosphorelay signal transduction system"/>
    <property type="evidence" value="ECO:0007669"/>
    <property type="project" value="InterPro"/>
</dbReference>
<evidence type="ECO:0000259" key="7">
    <source>
        <dbReference type="PROSITE" id="PS50110"/>
    </source>
</evidence>
<dbReference type="CDD" id="cd06170">
    <property type="entry name" value="LuxR_C_like"/>
    <property type="match status" value="1"/>
</dbReference>
<keyword evidence="2" id="KW-0805">Transcription regulation</keyword>
<dbReference type="PANTHER" id="PTHR43214:SF24">
    <property type="entry name" value="TRANSCRIPTIONAL REGULATORY PROTEIN NARL-RELATED"/>
    <property type="match status" value="1"/>
</dbReference>
<feature type="modified residue" description="4-aspartylphosphate" evidence="5">
    <location>
        <position position="59"/>
    </location>
</feature>
<reference evidence="9" key="1">
    <citation type="submission" date="2016-10" db="EMBL/GenBank/DDBJ databases">
        <authorList>
            <person name="Varghese N."/>
            <person name="Submissions S."/>
        </authorList>
    </citation>
    <scope>NUCLEOTIDE SEQUENCE [LARGE SCALE GENOMIC DNA]</scope>
    <source>
        <strain evidence="9">KPR-1</strain>
    </source>
</reference>
<dbReference type="SMART" id="SM00448">
    <property type="entry name" value="REC"/>
    <property type="match status" value="1"/>
</dbReference>
<evidence type="ECO:0000259" key="6">
    <source>
        <dbReference type="PROSITE" id="PS50043"/>
    </source>
</evidence>
<gene>
    <name evidence="8" type="ORF">SAMN02910418_00035</name>
</gene>
<proteinExistence type="predicted"/>
<dbReference type="PROSITE" id="PS00622">
    <property type="entry name" value="HTH_LUXR_1"/>
    <property type="match status" value="1"/>
</dbReference>
<dbReference type="SMART" id="SM00421">
    <property type="entry name" value="HTH_LUXR"/>
    <property type="match status" value="1"/>
</dbReference>
<evidence type="ECO:0000313" key="8">
    <source>
        <dbReference type="EMBL" id="SDZ73645.1"/>
    </source>
</evidence>
<dbReference type="Gene3D" id="3.40.50.2300">
    <property type="match status" value="1"/>
</dbReference>
<evidence type="ECO:0000256" key="4">
    <source>
        <dbReference type="ARBA" id="ARBA00023163"/>
    </source>
</evidence>
<evidence type="ECO:0000256" key="2">
    <source>
        <dbReference type="ARBA" id="ARBA00023015"/>
    </source>
</evidence>
<protein>
    <submittedName>
        <fullName evidence="8">DNA-binding response regulator, NarL/FixJ family, contains REC and HTH domains</fullName>
    </submittedName>
</protein>
<name>A0A1H3VFS9_9ACTO</name>
<dbReference type="InterPro" id="IPR058245">
    <property type="entry name" value="NreC/VraR/RcsB-like_REC"/>
</dbReference>
<keyword evidence="1 5" id="KW-0597">Phosphoprotein</keyword>
<dbReference type="Pfam" id="PF00196">
    <property type="entry name" value="GerE"/>
    <property type="match status" value="1"/>
</dbReference>
<dbReference type="GO" id="GO:0003677">
    <property type="term" value="F:DNA binding"/>
    <property type="evidence" value="ECO:0007669"/>
    <property type="project" value="UniProtKB-KW"/>
</dbReference>
<sequence>MRAPIRVLIVDDDPAVCSGLAFILKHAARDEIEVVATAHNGAEAITAVQSHRVDVVLMDIQMPQMDGITATTNIRALPDPPQVLILTTVETADEPVRAAAAGAIGFLLKSEDPERYIQGIRDVAAGEGTLSPRTSRQLMHYIGADETGARRQAAQRALAQLTDRELDVAKLVAGGLSNAEIAGELYLSASTVKTHLSAIQDKLQVDNRVLIAVEVTRALG</sequence>